<feature type="compositionally biased region" description="Polar residues" evidence="1">
    <location>
        <begin position="1895"/>
        <end position="1928"/>
    </location>
</feature>
<evidence type="ECO:0000313" key="4">
    <source>
        <dbReference type="Proteomes" id="UP001235939"/>
    </source>
</evidence>
<accession>A0ABY6LNL6</accession>
<dbReference type="SUPFAM" id="SSF56672">
    <property type="entry name" value="DNA/RNA polymerases"/>
    <property type="match status" value="2"/>
</dbReference>
<dbReference type="SMART" id="SM00343">
    <property type="entry name" value="ZnF_C2HC"/>
    <property type="match status" value="4"/>
</dbReference>
<feature type="compositionally biased region" description="Polar residues" evidence="1">
    <location>
        <begin position="1179"/>
        <end position="1191"/>
    </location>
</feature>
<dbReference type="InterPro" id="IPR043502">
    <property type="entry name" value="DNA/RNA_pol_sf"/>
</dbReference>
<protein>
    <recommendedName>
        <fullName evidence="2">Reverse transcriptase domain-containing protein</fullName>
    </recommendedName>
</protein>
<feature type="region of interest" description="Disordered" evidence="1">
    <location>
        <begin position="1412"/>
        <end position="1488"/>
    </location>
</feature>
<dbReference type="Pfam" id="PF00078">
    <property type="entry name" value="RVT_1"/>
    <property type="match status" value="2"/>
</dbReference>
<evidence type="ECO:0000313" key="3">
    <source>
        <dbReference type="EMBL" id="UYV82782.1"/>
    </source>
</evidence>
<feature type="compositionally biased region" description="Polar residues" evidence="1">
    <location>
        <begin position="1856"/>
        <end position="1870"/>
    </location>
</feature>
<proteinExistence type="predicted"/>
<feature type="compositionally biased region" description="Low complexity" evidence="1">
    <location>
        <begin position="2128"/>
        <end position="2158"/>
    </location>
</feature>
<dbReference type="CDD" id="cd01650">
    <property type="entry name" value="RT_nLTR_like"/>
    <property type="match status" value="2"/>
</dbReference>
<evidence type="ECO:0000256" key="1">
    <source>
        <dbReference type="SAM" id="MobiDB-lite"/>
    </source>
</evidence>
<dbReference type="PROSITE" id="PS50878">
    <property type="entry name" value="RT_POL"/>
    <property type="match status" value="2"/>
</dbReference>
<feature type="region of interest" description="Disordered" evidence="1">
    <location>
        <begin position="3502"/>
        <end position="3585"/>
    </location>
</feature>
<dbReference type="PANTHER" id="PTHR19446">
    <property type="entry name" value="REVERSE TRANSCRIPTASES"/>
    <property type="match status" value="1"/>
</dbReference>
<dbReference type="InterPro" id="IPR036691">
    <property type="entry name" value="Endo/exonu/phosph_ase_sf"/>
</dbReference>
<dbReference type="EMBL" id="CP092884">
    <property type="protein sequence ID" value="UYV82782.1"/>
    <property type="molecule type" value="Genomic_DNA"/>
</dbReference>
<feature type="non-terminal residue" evidence="3">
    <location>
        <position position="1"/>
    </location>
</feature>
<sequence length="4132" mass="453597">MTLEKEQGARKSFRLACLNVRGIAARRRSIELCCFLKQHAVVVQETNVTTLDSDDDLCSGYRAEAMRASGARGFGLACIFSSGVQVIGQRVLSPGKIAAFDVTIRKIKETNVISPDEERDLCHGYSAVVVPSTTTVGSGLACFFAAGVVVHRQQILWPGKVAVIDLTVRGYSMTCVNAHVSHAPEERCRQLQIITAWAREEGAWILDDLASGSAEALAELLDQADLVDIATFFDAALEHTRVATIGSRVDARRLDRILLPSGFCDRVTQYQTINYAYSDHRAVLIQVGDPAPTRLPCIGKLLRIKANLVADIRSLKPAVAESGGGYIERASLFLRRRLEDDTARSDYPSLSDLGRSLRARRRSPFTFTDDDGNAISRGQLRRFLLERLSSRFAQDPNSEEAIADFLAEVTPLEFDEWDQLFLADISRDQIAAAIHRLPNGRASGWDGLPCEFVKAFEDFFAEVLWQVFETSRLRGALSPSSRRSKVILLPKVHGGPGLQAFRPISLPTTDYRVLSSVLMARLRRHLPDLVPQCQTYAVPGRSSSWNIARVSDEAAGASRHDTPLAVISLDLKSAFDTLSRSYLFALLEKLGFPSTFLGWIAVLYGEADASIRVGDVYIKAFPLLNGVRQGCRLSSALFSIGVGPLLRRLERTLGRGNVVAYADDIVLFIKDDAQFELVPLIFEEFSMSSGVAVNFKKSCGLWCGSWKHRTDSPLGISWTSESLTVLGCTITTRNTVASQASHLMGLLERAIARWSPFTRGLSLVGRARAANSLVLGSILHHLYGYLPPETTISRRQRGWRASCGLSLSAGRPRGARAPRSYGIEIEENDISNPYGVLAESQTNELQAHINIIENGQVFAEKSLKYSEMTESHSELTNGKDANTKPAADSGHANFCRNWADCQEQEDQLIERQDMIFTKVGGSKKRPHDPDHVKSGTKKGCLQAPGMPLNSSRPRATPRPSKVHECQTTRQKQATFRARSAAGQADQCVYLEFCADFIQEQYFRALEVKLGKGTIYQLTKMEGQILAGLSSVLLADKLIEEGLDFEDATLRAFLIRKRAERIVLGNVLFFVEDADLVAALRPYGQVTSIIQKMMQLEDSSWADARREAFITLRDGVKFSHIPARLDVKSKGVVTHFYVTYGIKCSLCHKQGHKRANCPRKTGLQEDKLVLPVEAPAARTQGWTKPPSTSNTMPAAAPAPADHRPQQTSSTAAVETAPPPLRASNAQQEDLTLNFKFILGAVYIHPGASMQDIGMLLWQGLGPYIHNSQYVPPFVQVDSSIPILLCDLQMVSLHPRVFPCWPSESGQLAGAGISATPSARLSAQRRNHHQNAGQADSVCLGLLLSGRLASGYCSGSSRVRRWSWITGHQDSASTCLLQGGPDRAQGWKPKRLLMAGGEWSLDGSNVFGGLAAATSSPSTGAVGTGLLHPGPESPPGAHSHSSEPTSRRCQQVPGDAIASGSLKPKNQRAQIVRPNASSPNPSGQLRKTTKESVTFVGNTRQQQALNKARSSAATFDQCCYVEWCADFHPVHYMKALEELLGKGSVYQLMKMSGHVMVGLASIEKAERLVENGLTINNTFLRAFPYRRKAEKIILGNLPIAVKEEDIIGTLRPYCRVVSLAYEVVSCKGYTWTTGNREAFVLLNEGRKLHQLPAKLVIISKRESTPAYITYGVRCSRCHRQGHRRATCPQGTRSGPVLTPPTSQPTPFNKFALSTPPAELSAPFKQPPSTSSSPAAPASVANFPVHPYEIPALELPAPAPSTSQLPSRPEPFLTNTESSAAPAKENQTMTVPSIQSTTPVAKSYLPLWPFRRGISQYDGEQNGAIPFGVTTTNAEISAEKNSVKNVSISETNEKYAKSPVTSGGYANSPQSSRNWADIVENDENFEQPKKRKRLLPSESASQSLPGPSRQTKTTRDSTTPRQPSCPRNTIEQIKVSRQMLAQCRSKAAAGTYDQMTYLEFSPEFTQVDYIKALENKLGKGCVVQIGKASGQILVGFERPDMAETIIEDGLMIKGALLKALPYQKKAEKITISGLPFVIEDADIIRTLRPYCQVVSIAPTVNSSGGYTWLDLKKTAFILMNNGKKITDLPKKIIVTAKGGSALAYLEYGFRCSKCYRMGHKRMNCPRIIRETSTTQPLSQTSSVKTTAPAPNTTEAASPPATFSHPAPVDAPAQTSSAPPAQEDIALETEPTTRTPETSTQTDLNINRVENSSHHKIKDRSRSLSPKAGSTTQLQLDTLLERLPGSFFEEVTLLGLKEEEVKQAIVSLPHLRLLLGKLSVEQSLGLHTFNEKLIKGLGSSKSIELCCFLKQHAVDIAFIQETNVTTLDSVEDLCLGYRAAVVPASGARGSGLACIFSSGVQVIGQQVLSPGKIAAFDVTIRGSKATFVNCHLSHAPDERLQQLQVIAAAAVNEDAWVLGDLNISEESASDIASGSVEALGELLDRANLVDAAAIFDATHLPTRISSCGSRVDASRLDRVLIPSSFSNRVTRYWSLYYKNSDHRAVLLQTGEASEPRPPCIASMLRSRLVVGTVETLLDEALGNIEDMRNAEIWRRWGHIKAHLASAIKSLHDLRNNDDDYISRARKYVQAKLEDVSIYSDYPSLPDLGRALRLRRRGTSSNTFYDSAGRMITGPAVRELAFVNLKERFSHPSCSPEDIDGFLRGFTLRVTIEESDPLHRYGIGEEEIVAAIGRLPTGKAAGWDDLPCELFRGFEDYFASALRRVFEASQLCGALPTSMRRSEMSLIEKPHGGPGLAGLRPLSLPTTDYRVLSGVLYWRLRPHLRDIVPECQSYAVPGRTPAWNIARVADEVATACRDEVPLAVVAIDLESAFDTLDRGFLVSTLLSVGLPPVFVGWVLLLYAGAEAAARIEGIGRTPLFHMLNGVRQGCAASAAFFTISTGPLLLRLEQLLGRDNVLAYADDIVLLIREDGQLEVVRKIFEYFRRASGIRVNFGKSQGLWCGRWRNRTDSPSAISWNREKINILGTLVTPGMGTSAQDQHLQELLERAIARWSPFVRGLSLAGRAKAANSLVLSAIYYHLQAYLPSETTIGRLQARLARFVWGHDRTSWLPSSILARPISVGGMGLLDVGTQLRLSCLKGVQAALRGGRNAHSWLAESGMWLTPASTPGIWLPPRRRRSLHLFESAAEILDLNHRILQPALLRALRVVGDCRFLRPPELLAPTRWLGWRIGELTGPAPNITIATRGALTDVAALGSFCTRLITQNARGRYRVDSLADAIVVRGTTTAFQRLTTRTARRLLERPRLAALPITQLFGRWFPHVSIPISINWSSLRRCAFSGHNADVAVRLALHALPHPAHPASARESCIACGSGDLSLAHRYWSCSRIRPVILEAFTILQRPPDLQSWIFGHDLEDDALAIMASAKTRIYKHFLGLEMRGVQEDPLLVWRRTLSRKRAEKIIIGNLPIAVKEEDIVATLRPYCKVVSLAFEIVNCEGYSWATGNREAFILMNDGMKLHQLPEKVDIKSKGETTPAFITHGVKCSMCHRQGHQRASCPRRDREERPTHQQTPRQDPARLPPTTQSPSSAALAVTPPEAVGRPQETPSKSVSAPAASTPVQPTPATSAAKSPAEGVSFSSNVSEAKLAVPALPLLSVPRVQEESSREEETPKKVSLALEQIRPVLERLPDTIFKDIETAGVGRGRHAVDVAFVQETNVLALNNVRDLCLGYSAVFAPSSTPRGSGLAVIVAPGVTVLWQSCPVARQDCHRQRQDPGSRDPRHQLPPLPHSRRTASPTADHRRGSHQRRCVGPRRHQHLRGVFERHRVWSRGSLRGTPGPDRPRRHRRHLRCRAPAYQGRQLRKPGQADAVRLGILPSRRLAPGRSTGTSCVRRWRRTARHQDPTPARLLQGGPGCVQKWRQERLLLAGGVWMTPLSSGSWLLPRHRRLLDLWGQASSILGLNHRVLPAPTLLNLPLVGACRFLATPSLRAPSRWRGVRVRDLAGPAPPPIARLTRSACEDAAALGAFCQRLVADNATSVYRERTLEEAVVLRGTATPFLRISTRTARRMLERPRLAALPISRYLRRWAPVVGVPSASTPCSSLRRCSFGGHAADIALRLALHALPHPENPASSQPFCIACGSSDLSLAHRYWSCSAVRPLIREAFSIIGRPPDLQSWIFA</sequence>
<feature type="region of interest" description="Disordered" evidence="1">
    <location>
        <begin position="3720"/>
        <end position="3766"/>
    </location>
</feature>
<dbReference type="InterPro" id="IPR000477">
    <property type="entry name" value="RT_dom"/>
</dbReference>
<feature type="domain" description="Reverse transcriptase" evidence="2">
    <location>
        <begin position="470"/>
        <end position="730"/>
    </location>
</feature>
<feature type="compositionally biased region" description="Polar residues" evidence="1">
    <location>
        <begin position="1473"/>
        <end position="1488"/>
    </location>
</feature>
<name>A0ABY6LNL6_9ARAC</name>
<dbReference type="Proteomes" id="UP001235939">
    <property type="component" value="Chromosome 22"/>
</dbReference>
<feature type="compositionally biased region" description="Basic residues" evidence="1">
    <location>
        <begin position="3754"/>
        <end position="3766"/>
    </location>
</feature>
<feature type="compositionally biased region" description="Low complexity" evidence="1">
    <location>
        <begin position="1724"/>
        <end position="1735"/>
    </location>
</feature>
<feature type="region of interest" description="Disordered" evidence="1">
    <location>
        <begin position="2128"/>
        <end position="2226"/>
    </location>
</feature>
<feature type="compositionally biased region" description="Basic and acidic residues" evidence="1">
    <location>
        <begin position="3720"/>
        <end position="3734"/>
    </location>
</feature>
<feature type="domain" description="Reverse transcriptase" evidence="2">
    <location>
        <begin position="2723"/>
        <end position="2984"/>
    </location>
</feature>
<gene>
    <name evidence="3" type="ORF">LAZ67_22000832</name>
</gene>
<feature type="compositionally biased region" description="Low complexity" evidence="1">
    <location>
        <begin position="3575"/>
        <end position="3585"/>
    </location>
</feature>
<reference evidence="3 4" key="1">
    <citation type="submission" date="2022-03" db="EMBL/GenBank/DDBJ databases">
        <title>A chromosomal length assembly of Cordylochernes scorpioides.</title>
        <authorList>
            <person name="Zeh D."/>
            <person name="Zeh J."/>
        </authorList>
    </citation>
    <scope>NUCLEOTIDE SEQUENCE [LARGE SCALE GENOMIC DNA]</scope>
    <source>
        <strain evidence="3">IN4F17</strain>
        <tissue evidence="3">Whole Body</tissue>
    </source>
</reference>
<feature type="compositionally biased region" description="Basic and acidic residues" evidence="1">
    <location>
        <begin position="3511"/>
        <end position="3520"/>
    </location>
</feature>
<feature type="region of interest" description="Disordered" evidence="1">
    <location>
        <begin position="1679"/>
        <end position="1735"/>
    </location>
</feature>
<feature type="region of interest" description="Disordered" evidence="1">
    <location>
        <begin position="1751"/>
        <end position="1792"/>
    </location>
</feature>
<dbReference type="Gene3D" id="3.60.10.10">
    <property type="entry name" value="Endonuclease/exonuclease/phosphatase"/>
    <property type="match status" value="2"/>
</dbReference>
<feature type="compositionally biased region" description="Low complexity" evidence="1">
    <location>
        <begin position="2167"/>
        <end position="2198"/>
    </location>
</feature>
<feature type="compositionally biased region" description="Polar residues" evidence="1">
    <location>
        <begin position="1770"/>
        <end position="1792"/>
    </location>
</feature>
<dbReference type="SUPFAM" id="SSF56219">
    <property type="entry name" value="DNase I-like"/>
    <property type="match status" value="2"/>
</dbReference>
<organism evidence="3 4">
    <name type="scientific">Cordylochernes scorpioides</name>
    <dbReference type="NCBI Taxonomy" id="51811"/>
    <lineage>
        <taxon>Eukaryota</taxon>
        <taxon>Metazoa</taxon>
        <taxon>Ecdysozoa</taxon>
        <taxon>Arthropoda</taxon>
        <taxon>Chelicerata</taxon>
        <taxon>Arachnida</taxon>
        <taxon>Pseudoscorpiones</taxon>
        <taxon>Cheliferoidea</taxon>
        <taxon>Chernetidae</taxon>
        <taxon>Cordylochernes</taxon>
    </lineage>
</organism>
<feature type="region of interest" description="Disordered" evidence="1">
    <location>
        <begin position="1850"/>
        <end position="1870"/>
    </location>
</feature>
<evidence type="ECO:0000259" key="2">
    <source>
        <dbReference type="PROSITE" id="PS50878"/>
    </source>
</evidence>
<dbReference type="InterPro" id="IPR001878">
    <property type="entry name" value="Znf_CCHC"/>
</dbReference>
<feature type="region of interest" description="Disordered" evidence="1">
    <location>
        <begin position="1178"/>
        <end position="1216"/>
    </location>
</feature>
<feature type="region of interest" description="Disordered" evidence="1">
    <location>
        <begin position="1883"/>
        <end position="1928"/>
    </location>
</feature>
<keyword evidence="4" id="KW-1185">Reference proteome</keyword>
<feature type="region of interest" description="Disordered" evidence="1">
    <location>
        <begin position="920"/>
        <end position="965"/>
    </location>
</feature>